<name>A0AAN6JA96_9PEZI</name>
<dbReference type="PANTHER" id="PTHR28022">
    <property type="entry name" value="GPI MANNOSYLTRANSFERASE 2 SUBUNIT PGA1"/>
    <property type="match status" value="1"/>
</dbReference>
<dbReference type="EMBL" id="JASUXU010000045">
    <property type="protein sequence ID" value="KAK0317196.1"/>
    <property type="molecule type" value="Genomic_DNA"/>
</dbReference>
<evidence type="ECO:0000313" key="4">
    <source>
        <dbReference type="Proteomes" id="UP001168146"/>
    </source>
</evidence>
<reference evidence="3" key="1">
    <citation type="submission" date="2021-12" db="EMBL/GenBank/DDBJ databases">
        <title>Black yeast isolated from Biological Soil Crust.</title>
        <authorList>
            <person name="Kurbessoian T."/>
        </authorList>
    </citation>
    <scope>NUCLEOTIDE SEQUENCE</scope>
    <source>
        <strain evidence="3">CCFEE 5208</strain>
    </source>
</reference>
<evidence type="ECO:0000256" key="1">
    <source>
        <dbReference type="SAM" id="Phobius"/>
    </source>
</evidence>
<keyword evidence="1" id="KW-0812">Transmembrane</keyword>
<dbReference type="PANTHER" id="PTHR28022:SF1">
    <property type="entry name" value="GPI MANNOSYLTRANSFERASE 2 SUBUNIT PGA1"/>
    <property type="match status" value="1"/>
</dbReference>
<organism evidence="3 4">
    <name type="scientific">Friedmanniomyces endolithicus</name>
    <dbReference type="NCBI Taxonomy" id="329885"/>
    <lineage>
        <taxon>Eukaryota</taxon>
        <taxon>Fungi</taxon>
        <taxon>Dikarya</taxon>
        <taxon>Ascomycota</taxon>
        <taxon>Pezizomycotina</taxon>
        <taxon>Dothideomycetes</taxon>
        <taxon>Dothideomycetidae</taxon>
        <taxon>Mycosphaerellales</taxon>
        <taxon>Teratosphaeriaceae</taxon>
        <taxon>Friedmanniomyces</taxon>
    </lineage>
</organism>
<dbReference type="AlphaFoldDB" id="A0AAN6JA96"/>
<feature type="signal peptide" evidence="2">
    <location>
        <begin position="1"/>
        <end position="20"/>
    </location>
</feature>
<protein>
    <recommendedName>
        <fullName evidence="5">Protein PBN1</fullName>
    </recommendedName>
</protein>
<sequence>MNLQACMTVLFVLLLAQAYANTEKVIFVSPPAVSITSSGPSFEQLHLPHITPKNSSLRLSLPAAFPSEKQPRGLDTWYMLRSLNPSQRYEVRVCWAATQPTNFWLDVYNTSHVFDTPDLIQKLAIFSEAQQTIERPQRTGSEALEESLLFLHVQAAADFFSTNRTLMNSPPAVDVELILDPYLASAFPRSLLPTAVYIVALAVGSWVLSGMIWKRLFSSTNKPHND</sequence>
<dbReference type="GO" id="GO:0000030">
    <property type="term" value="F:mannosyltransferase activity"/>
    <property type="evidence" value="ECO:0007669"/>
    <property type="project" value="TreeGrafter"/>
</dbReference>
<feature type="transmembrane region" description="Helical" evidence="1">
    <location>
        <begin position="195"/>
        <end position="213"/>
    </location>
</feature>
<comment type="caution">
    <text evidence="3">The sequence shown here is derived from an EMBL/GenBank/DDBJ whole genome shotgun (WGS) entry which is preliminary data.</text>
</comment>
<dbReference type="GO" id="GO:0031501">
    <property type="term" value="C:mannosyltransferase complex"/>
    <property type="evidence" value="ECO:0007669"/>
    <property type="project" value="TreeGrafter"/>
</dbReference>
<dbReference type="GO" id="GO:0006506">
    <property type="term" value="P:GPI anchor biosynthetic process"/>
    <property type="evidence" value="ECO:0007669"/>
    <property type="project" value="TreeGrafter"/>
</dbReference>
<evidence type="ECO:0000256" key="2">
    <source>
        <dbReference type="SAM" id="SignalP"/>
    </source>
</evidence>
<evidence type="ECO:0008006" key="5">
    <source>
        <dbReference type="Google" id="ProtNLM"/>
    </source>
</evidence>
<dbReference type="Proteomes" id="UP001168146">
    <property type="component" value="Unassembled WGS sequence"/>
</dbReference>
<feature type="chain" id="PRO_5042895555" description="Protein PBN1" evidence="2">
    <location>
        <begin position="21"/>
        <end position="226"/>
    </location>
</feature>
<keyword evidence="1" id="KW-1133">Transmembrane helix</keyword>
<accession>A0AAN6JA96</accession>
<gene>
    <name evidence="3" type="ORF">LTR82_011797</name>
</gene>
<evidence type="ECO:0000313" key="3">
    <source>
        <dbReference type="EMBL" id="KAK0317196.1"/>
    </source>
</evidence>
<proteinExistence type="predicted"/>
<keyword evidence="2" id="KW-0732">Signal</keyword>
<dbReference type="Pfam" id="PF10333">
    <property type="entry name" value="Pga1"/>
    <property type="match status" value="1"/>
</dbReference>
<keyword evidence="1" id="KW-0472">Membrane</keyword>
<dbReference type="InterPro" id="IPR019433">
    <property type="entry name" value="GPI_ManTrfase_II_coact_Pga1"/>
</dbReference>
<dbReference type="GO" id="GO:0005789">
    <property type="term" value="C:endoplasmic reticulum membrane"/>
    <property type="evidence" value="ECO:0007669"/>
    <property type="project" value="TreeGrafter"/>
</dbReference>